<organism evidence="2 3">
    <name type="scientific">Bacillus swezeyi</name>
    <dbReference type="NCBI Taxonomy" id="1925020"/>
    <lineage>
        <taxon>Bacteria</taxon>
        <taxon>Bacillati</taxon>
        <taxon>Bacillota</taxon>
        <taxon>Bacilli</taxon>
        <taxon>Bacillales</taxon>
        <taxon>Bacillaceae</taxon>
        <taxon>Bacillus</taxon>
    </lineage>
</organism>
<feature type="region of interest" description="Disordered" evidence="1">
    <location>
        <begin position="145"/>
        <end position="210"/>
    </location>
</feature>
<proteinExistence type="predicted"/>
<dbReference type="RefSeq" id="WP_148957290.1">
    <property type="nucleotide sequence ID" value="NZ_QSND01000002.1"/>
</dbReference>
<name>A0A5M8RW85_9BACI</name>
<protein>
    <recommendedName>
        <fullName evidence="4">YqfQ-like protein</fullName>
    </recommendedName>
</protein>
<feature type="region of interest" description="Disordered" evidence="1">
    <location>
        <begin position="1"/>
        <end position="42"/>
    </location>
</feature>
<feature type="compositionally biased region" description="Basic and acidic residues" evidence="1">
    <location>
        <begin position="154"/>
        <end position="183"/>
    </location>
</feature>
<evidence type="ECO:0008006" key="4">
    <source>
        <dbReference type="Google" id="ProtNLM"/>
    </source>
</evidence>
<dbReference type="InterPro" id="IPR025571">
    <property type="entry name" value="YqfQ"/>
</dbReference>
<dbReference type="AlphaFoldDB" id="A0A5M8RW85"/>
<accession>A0A5M8RW85</accession>
<evidence type="ECO:0000313" key="2">
    <source>
        <dbReference type="EMBL" id="KAA6451426.1"/>
    </source>
</evidence>
<dbReference type="STRING" id="1925020.BTA30_13840"/>
<comment type="caution">
    <text evidence="2">The sequence shown here is derived from an EMBL/GenBank/DDBJ whole genome shotgun (WGS) entry which is preliminary data.</text>
</comment>
<sequence length="210" mass="22347">MFPQQPMRHQPRPPGPQRPSRTVLQRNPGMGVRQPPGQQQGFQPFLNQMGQAQQQAGTRGGGIQGLLSKFLPSGSATSGGTGAGLGGTGSGLGGIQGLANPASLSSLLGNVQKALGVAQQVTPMIQQYGPLVRNLPGMVKMFRQLNSEDSETEDHEKEKDEPEVKAETSKKQEEKKESSKPEKNSLQTSGRSAPAPKQRKTGGSKPKLYI</sequence>
<dbReference type="Pfam" id="PF14181">
    <property type="entry name" value="YqfQ"/>
    <property type="match status" value="1"/>
</dbReference>
<evidence type="ECO:0000256" key="1">
    <source>
        <dbReference type="SAM" id="MobiDB-lite"/>
    </source>
</evidence>
<reference evidence="2 3" key="1">
    <citation type="submission" date="2018-08" db="EMBL/GenBank/DDBJ databases">
        <title>Bacillus phenotypic plasticity.</title>
        <authorList>
            <person name="Hurtado E."/>
        </authorList>
    </citation>
    <scope>NUCLEOTIDE SEQUENCE [LARGE SCALE GENOMIC DNA]</scope>
    <source>
        <strain evidence="2 3">427</strain>
    </source>
</reference>
<evidence type="ECO:0000313" key="3">
    <source>
        <dbReference type="Proteomes" id="UP000324326"/>
    </source>
</evidence>
<dbReference type="EMBL" id="QSND01000002">
    <property type="protein sequence ID" value="KAA6451426.1"/>
    <property type="molecule type" value="Genomic_DNA"/>
</dbReference>
<dbReference type="Proteomes" id="UP000324326">
    <property type="component" value="Unassembled WGS sequence"/>
</dbReference>
<gene>
    <name evidence="2" type="ORF">DX927_11705</name>
</gene>